<keyword evidence="4" id="KW-0576">Peroxisome</keyword>
<evidence type="ECO:0000259" key="5">
    <source>
        <dbReference type="Pfam" id="PF00501"/>
    </source>
</evidence>
<sequence>KFESRCKEFINVTSILREVNTTKGYIHHHEDVTKATLVIMESSGTTGPSKGAMFSHFKFVKIFLRKVFKVDYNYKLLGQSPIAHASGFMTFLQPMVYGDIVVAVKNANIDSMVYAIEKYKTTFLVFTPHYLSSFIKLSRKPDLSSVKFMFTGGAKITMSVADAFIKRFGIPDFRQAYGSTELGFMVTFTQNMVGNLNNSIGKIEPYMKVKIIDPDTGELLGPNQKGEIVATGPSIFDGYHDQPELTAAAIKDGWFYTGDIGYYDEDENFFIVDRIKDVIKQNSFGFSPSDIEDVLIQHDAIAEVAVVGIPDQDAGELAHAFIVLKPRASITSDEIRNFANERLTPLKRIKGKIHFVDSIQKTAIGKPLRRKLREEYLKNNSDGN</sequence>
<accession>A0A3S3S202</accession>
<evidence type="ECO:0000256" key="2">
    <source>
        <dbReference type="ARBA" id="ARBA00006432"/>
    </source>
</evidence>
<dbReference type="Gene3D" id="2.30.38.10">
    <property type="entry name" value="Luciferase, Domain 3"/>
    <property type="match status" value="1"/>
</dbReference>
<dbReference type="STRING" id="1965070.A0A3S3S202"/>
<feature type="non-terminal residue" evidence="7">
    <location>
        <position position="1"/>
    </location>
</feature>
<dbReference type="OrthoDB" id="10253869at2759"/>
<dbReference type="AlphaFoldDB" id="A0A3S3S202"/>
<evidence type="ECO:0000256" key="1">
    <source>
        <dbReference type="ARBA" id="ARBA00004275"/>
    </source>
</evidence>
<feature type="domain" description="AMP-dependent synthetase/ligase" evidence="5">
    <location>
        <begin position="34"/>
        <end position="240"/>
    </location>
</feature>
<dbReference type="Gene3D" id="3.40.50.980">
    <property type="match status" value="2"/>
</dbReference>
<dbReference type="SUPFAM" id="SSF56801">
    <property type="entry name" value="Acetyl-CoA synthetase-like"/>
    <property type="match status" value="1"/>
</dbReference>
<comment type="subcellular location">
    <subcellularLocation>
        <location evidence="1">Peroxisome</location>
    </subcellularLocation>
</comment>
<dbReference type="EMBL" id="NCKU01002570">
    <property type="protein sequence ID" value="RWS09308.1"/>
    <property type="molecule type" value="Genomic_DNA"/>
</dbReference>
<dbReference type="Proteomes" id="UP000285301">
    <property type="component" value="Unassembled WGS sequence"/>
</dbReference>
<dbReference type="PANTHER" id="PTHR24096">
    <property type="entry name" value="LONG-CHAIN-FATTY-ACID--COA LIGASE"/>
    <property type="match status" value="1"/>
</dbReference>
<dbReference type="PANTHER" id="PTHR24096:SF149">
    <property type="entry name" value="AMP-BINDING DOMAIN-CONTAINING PROTEIN-RELATED"/>
    <property type="match status" value="1"/>
</dbReference>
<evidence type="ECO:0000256" key="4">
    <source>
        <dbReference type="ARBA" id="ARBA00023140"/>
    </source>
</evidence>
<organism evidence="7 8">
    <name type="scientific">Dinothrombium tinctorium</name>
    <dbReference type="NCBI Taxonomy" id="1965070"/>
    <lineage>
        <taxon>Eukaryota</taxon>
        <taxon>Metazoa</taxon>
        <taxon>Ecdysozoa</taxon>
        <taxon>Arthropoda</taxon>
        <taxon>Chelicerata</taxon>
        <taxon>Arachnida</taxon>
        <taxon>Acari</taxon>
        <taxon>Acariformes</taxon>
        <taxon>Trombidiformes</taxon>
        <taxon>Prostigmata</taxon>
        <taxon>Anystina</taxon>
        <taxon>Parasitengona</taxon>
        <taxon>Trombidioidea</taxon>
        <taxon>Trombidiidae</taxon>
        <taxon>Dinothrombium</taxon>
    </lineage>
</organism>
<evidence type="ECO:0000259" key="6">
    <source>
        <dbReference type="Pfam" id="PF13193"/>
    </source>
</evidence>
<reference evidence="7 8" key="1">
    <citation type="journal article" date="2018" name="Gigascience">
        <title>Genomes of trombidid mites reveal novel predicted allergens and laterally-transferred genes associated with secondary metabolism.</title>
        <authorList>
            <person name="Dong X."/>
            <person name="Chaisiri K."/>
            <person name="Xia D."/>
            <person name="Armstrong S.D."/>
            <person name="Fang Y."/>
            <person name="Donnelly M.J."/>
            <person name="Kadowaki T."/>
            <person name="McGarry J.W."/>
            <person name="Darby A.C."/>
            <person name="Makepeace B.L."/>
        </authorList>
    </citation>
    <scope>NUCLEOTIDE SEQUENCE [LARGE SCALE GENOMIC DNA]</scope>
    <source>
        <strain evidence="7">UoL-WK</strain>
    </source>
</reference>
<name>A0A3S3S202_9ACAR</name>
<dbReference type="Gene3D" id="3.30.300.30">
    <property type="match status" value="1"/>
</dbReference>
<comment type="caution">
    <text evidence="7">The sequence shown here is derived from an EMBL/GenBank/DDBJ whole genome shotgun (WGS) entry which is preliminary data.</text>
</comment>
<keyword evidence="8" id="KW-1185">Reference proteome</keyword>
<evidence type="ECO:0000313" key="8">
    <source>
        <dbReference type="Proteomes" id="UP000285301"/>
    </source>
</evidence>
<proteinExistence type="inferred from homology"/>
<dbReference type="InterPro" id="IPR045851">
    <property type="entry name" value="AMP-bd_C_sf"/>
</dbReference>
<comment type="similarity">
    <text evidence="2">Belongs to the ATP-dependent AMP-binding enzyme family.</text>
</comment>
<dbReference type="GO" id="GO:0005777">
    <property type="term" value="C:peroxisome"/>
    <property type="evidence" value="ECO:0007669"/>
    <property type="project" value="UniProtKB-SubCell"/>
</dbReference>
<evidence type="ECO:0000313" key="7">
    <source>
        <dbReference type="EMBL" id="RWS09308.1"/>
    </source>
</evidence>
<gene>
    <name evidence="7" type="ORF">B4U79_07130</name>
</gene>
<keyword evidence="3 7" id="KW-0436">Ligase</keyword>
<dbReference type="InterPro" id="IPR000873">
    <property type="entry name" value="AMP-dep_synth/lig_dom"/>
</dbReference>
<feature type="domain" description="AMP-binding enzyme C-terminal" evidence="6">
    <location>
        <begin position="291"/>
        <end position="366"/>
    </location>
</feature>
<dbReference type="Pfam" id="PF00501">
    <property type="entry name" value="AMP-binding"/>
    <property type="match status" value="1"/>
</dbReference>
<evidence type="ECO:0000256" key="3">
    <source>
        <dbReference type="ARBA" id="ARBA00022598"/>
    </source>
</evidence>
<dbReference type="GO" id="GO:0016405">
    <property type="term" value="F:CoA-ligase activity"/>
    <property type="evidence" value="ECO:0007669"/>
    <property type="project" value="TreeGrafter"/>
</dbReference>
<dbReference type="Pfam" id="PF13193">
    <property type="entry name" value="AMP-binding_C"/>
    <property type="match status" value="1"/>
</dbReference>
<dbReference type="InterPro" id="IPR025110">
    <property type="entry name" value="AMP-bd_C"/>
</dbReference>
<protein>
    <submittedName>
        <fullName evidence="7">4-coumarate--CoA ligase-like 7</fullName>
    </submittedName>
</protein>